<dbReference type="Pfam" id="PF00392">
    <property type="entry name" value="GntR"/>
    <property type="match status" value="1"/>
</dbReference>
<evidence type="ECO:0000256" key="3">
    <source>
        <dbReference type="ARBA" id="ARBA00023163"/>
    </source>
</evidence>
<dbReference type="PANTHER" id="PTHR43537:SF5">
    <property type="entry name" value="UXU OPERON TRANSCRIPTIONAL REGULATOR"/>
    <property type="match status" value="1"/>
</dbReference>
<protein>
    <submittedName>
        <fullName evidence="5">Putative transcriptional regulator</fullName>
    </submittedName>
</protein>
<dbReference type="InterPro" id="IPR011711">
    <property type="entry name" value="GntR_C"/>
</dbReference>
<evidence type="ECO:0000313" key="5">
    <source>
        <dbReference type="EMBL" id="ELS58225.1"/>
    </source>
</evidence>
<dbReference type="AlphaFoldDB" id="L8PP07"/>
<dbReference type="SMART" id="SM00895">
    <property type="entry name" value="FCD"/>
    <property type="match status" value="1"/>
</dbReference>
<dbReference type="SUPFAM" id="SSF48008">
    <property type="entry name" value="GntR ligand-binding domain-like"/>
    <property type="match status" value="1"/>
</dbReference>
<comment type="caution">
    <text evidence="5">The sequence shown here is derived from an EMBL/GenBank/DDBJ whole genome shotgun (WGS) entry which is preliminary data.</text>
</comment>
<dbReference type="PROSITE" id="PS50949">
    <property type="entry name" value="HTH_GNTR"/>
    <property type="match status" value="1"/>
</dbReference>
<dbReference type="PANTHER" id="PTHR43537">
    <property type="entry name" value="TRANSCRIPTIONAL REGULATOR, GNTR FAMILY"/>
    <property type="match status" value="1"/>
</dbReference>
<dbReference type="CDD" id="cd07377">
    <property type="entry name" value="WHTH_GntR"/>
    <property type="match status" value="1"/>
</dbReference>
<dbReference type="GO" id="GO:0003700">
    <property type="term" value="F:DNA-binding transcription factor activity"/>
    <property type="evidence" value="ECO:0007669"/>
    <property type="project" value="InterPro"/>
</dbReference>
<dbReference type="SUPFAM" id="SSF46785">
    <property type="entry name" value="Winged helix' DNA-binding domain"/>
    <property type="match status" value="1"/>
</dbReference>
<reference evidence="5 6" key="1">
    <citation type="journal article" date="2013" name="Genome Announc.">
        <title>Draft Genome Sequence of Streptomyces viridochromogenes Strain Tu57, Producer of Avilamycin.</title>
        <authorList>
            <person name="Gruning B.A."/>
            <person name="Erxleben A."/>
            <person name="Hahnlein A."/>
            <person name="Gunther S."/>
        </authorList>
    </citation>
    <scope>NUCLEOTIDE SEQUENCE [LARGE SCALE GENOMIC DNA]</scope>
    <source>
        <strain evidence="5 6">Tue57</strain>
    </source>
</reference>
<dbReference type="Gene3D" id="1.10.10.10">
    <property type="entry name" value="Winged helix-like DNA-binding domain superfamily/Winged helix DNA-binding domain"/>
    <property type="match status" value="1"/>
</dbReference>
<keyword evidence="1" id="KW-0805">Transcription regulation</keyword>
<keyword evidence="2" id="KW-0238">DNA-binding</keyword>
<evidence type="ECO:0000256" key="2">
    <source>
        <dbReference type="ARBA" id="ARBA00023125"/>
    </source>
</evidence>
<dbReference type="Proteomes" id="UP000011205">
    <property type="component" value="Unassembled WGS sequence"/>
</dbReference>
<sequence length="229" mass="24851">MLERVEQAIAAGKLRVGDKLPAERELANMLGVSRASIREAVRILEAQGVITSQVGNGPGSGTVITAMSSDALTRILRLHVALARFPFTDLVEARITLERSSVALAAHHATDQQHDRLAGLLSAMDDPTVTPEMFNDLDTEFHVAIAEASGNQLVCDLTVAIRNSLRAPLLTALQQVADWGALAVTLRAEHRELFNAVRRGESSRAADLVEAHIRASYQSLLQDMEETRT</sequence>
<dbReference type="InterPro" id="IPR000524">
    <property type="entry name" value="Tscrpt_reg_HTH_GntR"/>
</dbReference>
<dbReference type="PRINTS" id="PR00035">
    <property type="entry name" value="HTHGNTR"/>
</dbReference>
<dbReference type="Pfam" id="PF07729">
    <property type="entry name" value="FCD"/>
    <property type="match status" value="1"/>
</dbReference>
<keyword evidence="3" id="KW-0804">Transcription</keyword>
<dbReference type="InterPro" id="IPR008920">
    <property type="entry name" value="TF_FadR/GntR_C"/>
</dbReference>
<dbReference type="Gene3D" id="1.20.120.530">
    <property type="entry name" value="GntR ligand-binding domain-like"/>
    <property type="match status" value="1"/>
</dbReference>
<gene>
    <name evidence="5" type="ORF">STVIR_0776</name>
</gene>
<evidence type="ECO:0000256" key="1">
    <source>
        <dbReference type="ARBA" id="ARBA00023015"/>
    </source>
</evidence>
<accession>L8PP07</accession>
<dbReference type="GO" id="GO:0003677">
    <property type="term" value="F:DNA binding"/>
    <property type="evidence" value="ECO:0007669"/>
    <property type="project" value="UniProtKB-KW"/>
</dbReference>
<dbReference type="EMBL" id="AMLP01000032">
    <property type="protein sequence ID" value="ELS58225.1"/>
    <property type="molecule type" value="Genomic_DNA"/>
</dbReference>
<proteinExistence type="predicted"/>
<dbReference type="InterPro" id="IPR036388">
    <property type="entry name" value="WH-like_DNA-bd_sf"/>
</dbReference>
<dbReference type="PATRIC" id="fig|1160705.3.peg.771"/>
<evidence type="ECO:0000313" key="6">
    <source>
        <dbReference type="Proteomes" id="UP000011205"/>
    </source>
</evidence>
<organism evidence="5 6">
    <name type="scientific">Streptomyces viridochromogenes Tue57</name>
    <dbReference type="NCBI Taxonomy" id="1160705"/>
    <lineage>
        <taxon>Bacteria</taxon>
        <taxon>Bacillati</taxon>
        <taxon>Actinomycetota</taxon>
        <taxon>Actinomycetes</taxon>
        <taxon>Kitasatosporales</taxon>
        <taxon>Streptomycetaceae</taxon>
        <taxon>Streptomyces</taxon>
    </lineage>
</organism>
<dbReference type="InterPro" id="IPR036390">
    <property type="entry name" value="WH_DNA-bd_sf"/>
</dbReference>
<dbReference type="SMART" id="SM00345">
    <property type="entry name" value="HTH_GNTR"/>
    <property type="match status" value="1"/>
</dbReference>
<feature type="domain" description="HTH gntR-type" evidence="4">
    <location>
        <begin position="1"/>
        <end position="67"/>
    </location>
</feature>
<evidence type="ECO:0000259" key="4">
    <source>
        <dbReference type="PROSITE" id="PS50949"/>
    </source>
</evidence>
<name>L8PP07_STRVR</name>